<name>A0A855GQR6_9STAP</name>
<accession>A0A855GQR6</accession>
<dbReference type="Proteomes" id="UP000233482">
    <property type="component" value="Unassembled WGS sequence"/>
</dbReference>
<dbReference type="Pfam" id="PF11753">
    <property type="entry name" value="DUF3310"/>
    <property type="match status" value="1"/>
</dbReference>
<evidence type="ECO:0008006" key="3">
    <source>
        <dbReference type="Google" id="ProtNLM"/>
    </source>
</evidence>
<evidence type="ECO:0000313" key="1">
    <source>
        <dbReference type="EMBL" id="PKE26148.1"/>
    </source>
</evidence>
<comment type="caution">
    <text evidence="1">The sequence shown here is derived from an EMBL/GenBank/DDBJ whole genome shotgun (WGS) entry which is preliminary data.</text>
</comment>
<dbReference type="AlphaFoldDB" id="A0A855GQR6"/>
<organism evidence="1 2">
    <name type="scientific">Macrococcoides caseolyticum</name>
    <dbReference type="NCBI Taxonomy" id="69966"/>
    <lineage>
        <taxon>Bacteria</taxon>
        <taxon>Bacillati</taxon>
        <taxon>Bacillota</taxon>
        <taxon>Bacilli</taxon>
        <taxon>Bacillales</taxon>
        <taxon>Staphylococcaceae</taxon>
        <taxon>Macrococcoides</taxon>
    </lineage>
</organism>
<proteinExistence type="predicted"/>
<dbReference type="EMBL" id="PIXC01000012">
    <property type="protein sequence ID" value="PKE26148.1"/>
    <property type="molecule type" value="Genomic_DNA"/>
</dbReference>
<reference evidence="1 2" key="1">
    <citation type="submission" date="2017-12" db="EMBL/GenBank/DDBJ databases">
        <title>Genomics of Macrococcus caseolyticus.</title>
        <authorList>
            <person name="MacFadyen A.C."/>
            <person name="Paterson G.K."/>
        </authorList>
    </citation>
    <scope>NUCLEOTIDE SEQUENCE [LARGE SCALE GENOMIC DNA]</scope>
    <source>
        <strain evidence="1 2">5788_EF188</strain>
    </source>
</reference>
<sequence>MTDNVNSPKHYTSGAIEVIDYVEQVTSSYPTETAFSIGNVIKYVSRSPHKNGVEDLKKARWYLDRAIKKMEG</sequence>
<evidence type="ECO:0000313" key="2">
    <source>
        <dbReference type="Proteomes" id="UP000233482"/>
    </source>
</evidence>
<dbReference type="InterPro" id="IPR021739">
    <property type="entry name" value="SaV-like"/>
</dbReference>
<protein>
    <recommendedName>
        <fullName evidence="3">DUF3310 domain-containing protein</fullName>
    </recommendedName>
</protein>
<gene>
    <name evidence="1" type="ORF">CW686_06470</name>
</gene>